<evidence type="ECO:0000313" key="2">
    <source>
        <dbReference type="EMBL" id="REF89669.1"/>
    </source>
</evidence>
<reference evidence="2 3" key="1">
    <citation type="submission" date="2018-08" db="EMBL/GenBank/DDBJ databases">
        <title>Genomic Encyclopedia of Type Strains, Phase IV (KMG-IV): sequencing the most valuable type-strain genomes for metagenomic binning, comparative biology and taxonomic classification.</title>
        <authorList>
            <person name="Goeker M."/>
        </authorList>
    </citation>
    <scope>NUCLEOTIDE SEQUENCE [LARGE SCALE GENOMIC DNA]</scope>
    <source>
        <strain evidence="2 3">BW863</strain>
    </source>
</reference>
<feature type="transmembrane region" description="Helical" evidence="1">
    <location>
        <begin position="99"/>
        <end position="118"/>
    </location>
</feature>
<keyword evidence="3" id="KW-1185">Reference proteome</keyword>
<organism evidence="2 3">
    <name type="scientific">Methylovirgula ligni</name>
    <dbReference type="NCBI Taxonomy" id="569860"/>
    <lineage>
        <taxon>Bacteria</taxon>
        <taxon>Pseudomonadati</taxon>
        <taxon>Pseudomonadota</taxon>
        <taxon>Alphaproteobacteria</taxon>
        <taxon>Hyphomicrobiales</taxon>
        <taxon>Beijerinckiaceae</taxon>
        <taxon>Methylovirgula</taxon>
    </lineage>
</organism>
<feature type="transmembrane region" description="Helical" evidence="1">
    <location>
        <begin position="73"/>
        <end position="93"/>
    </location>
</feature>
<comment type="caution">
    <text evidence="2">The sequence shown here is derived from an EMBL/GenBank/DDBJ whole genome shotgun (WGS) entry which is preliminary data.</text>
</comment>
<feature type="transmembrane region" description="Helical" evidence="1">
    <location>
        <begin position="40"/>
        <end position="61"/>
    </location>
</feature>
<feature type="transmembrane region" description="Helical" evidence="1">
    <location>
        <begin position="7"/>
        <end position="28"/>
    </location>
</feature>
<keyword evidence="1" id="KW-1133">Transmembrane helix</keyword>
<keyword evidence="1" id="KW-0472">Membrane</keyword>
<name>A0A3D9Z7X6_9HYPH</name>
<evidence type="ECO:0000313" key="3">
    <source>
        <dbReference type="Proteomes" id="UP000256900"/>
    </source>
</evidence>
<gene>
    <name evidence="2" type="ORF">DES32_0905</name>
</gene>
<evidence type="ECO:0000256" key="1">
    <source>
        <dbReference type="SAM" id="Phobius"/>
    </source>
</evidence>
<protein>
    <submittedName>
        <fullName evidence="2">Uncharacterized protein</fullName>
    </submittedName>
</protein>
<dbReference type="OrthoDB" id="1162181at2"/>
<keyword evidence="1" id="KW-0812">Transmembrane</keyword>
<dbReference type="EMBL" id="QUMO01000001">
    <property type="protein sequence ID" value="REF89669.1"/>
    <property type="molecule type" value="Genomic_DNA"/>
</dbReference>
<dbReference type="AlphaFoldDB" id="A0A3D9Z7X6"/>
<accession>A0A3D9Z7X6</accession>
<proteinExistence type="predicted"/>
<sequence length="138" mass="14830">MNARTFFIVQAIVAIVFALGFLIIPRAVSHLYGVTADLAAILAFRYFGVALLGIGLIFWFAKDVKDAEARKAILGGAGIANQIGLVVSLWGTASGIMNGLGWTVVLLYALLAAGCFYFRDDRVLTLDSLPLGVLKRRP</sequence>
<dbReference type="RefSeq" id="WP_115835412.1">
    <property type="nucleotide sequence ID" value="NZ_CP025086.1"/>
</dbReference>
<dbReference type="Proteomes" id="UP000256900">
    <property type="component" value="Unassembled WGS sequence"/>
</dbReference>